<keyword evidence="8" id="KW-0411">Iron-sulfur</keyword>
<dbReference type="EMBL" id="OZ019899">
    <property type="protein sequence ID" value="CAK9232523.1"/>
    <property type="molecule type" value="Genomic_DNA"/>
</dbReference>
<evidence type="ECO:0000256" key="1">
    <source>
        <dbReference type="ARBA" id="ARBA00004229"/>
    </source>
</evidence>
<dbReference type="InterPro" id="IPR017941">
    <property type="entry name" value="Rieske_2Fe-2S"/>
</dbReference>
<dbReference type="PANTHER" id="PTHR21266">
    <property type="entry name" value="IRON-SULFUR DOMAIN CONTAINING PROTEIN"/>
    <property type="match status" value="1"/>
</dbReference>
<organism evidence="11 12">
    <name type="scientific">Sphagnum troendelagicum</name>
    <dbReference type="NCBI Taxonomy" id="128251"/>
    <lineage>
        <taxon>Eukaryota</taxon>
        <taxon>Viridiplantae</taxon>
        <taxon>Streptophyta</taxon>
        <taxon>Embryophyta</taxon>
        <taxon>Bryophyta</taxon>
        <taxon>Sphagnophytina</taxon>
        <taxon>Sphagnopsida</taxon>
        <taxon>Sphagnales</taxon>
        <taxon>Sphagnaceae</taxon>
        <taxon>Sphagnum</taxon>
    </lineage>
</organism>
<comment type="subcellular location">
    <subcellularLocation>
        <location evidence="1">Plastid</location>
        <location evidence="1">Chloroplast</location>
    </subcellularLocation>
</comment>
<keyword evidence="7" id="KW-0408">Iron</keyword>
<proteinExistence type="predicted"/>
<feature type="domain" description="Rieske" evidence="10">
    <location>
        <begin position="323"/>
        <end position="423"/>
    </location>
</feature>
<reference evidence="11" key="1">
    <citation type="submission" date="2024-02" db="EMBL/GenBank/DDBJ databases">
        <authorList>
            <consortium name="ELIXIR-Norway"/>
            <consortium name="Elixir Norway"/>
        </authorList>
    </citation>
    <scope>NUCLEOTIDE SEQUENCE</scope>
</reference>
<evidence type="ECO:0000256" key="2">
    <source>
        <dbReference type="ARBA" id="ARBA00022528"/>
    </source>
</evidence>
<dbReference type="Gene3D" id="3.90.380.10">
    <property type="entry name" value="Naphthalene 1,2-dioxygenase Alpha Subunit, Chain A, domain 1"/>
    <property type="match status" value="1"/>
</dbReference>
<feature type="coiled-coil region" evidence="9">
    <location>
        <begin position="208"/>
        <end position="235"/>
    </location>
</feature>
<keyword evidence="9" id="KW-0175">Coiled coil</keyword>
<dbReference type="PANTHER" id="PTHR21266:SF19">
    <property type="entry name" value="CHLOROPHYLLIDE A OXYGENASE, CHLOROPLASTIC"/>
    <property type="match status" value="1"/>
</dbReference>
<dbReference type="InterPro" id="IPR036922">
    <property type="entry name" value="Rieske_2Fe-2S_sf"/>
</dbReference>
<dbReference type="Pfam" id="PF08417">
    <property type="entry name" value="PaO"/>
    <property type="match status" value="1"/>
</dbReference>
<keyword evidence="12" id="KW-1185">Reference proteome</keyword>
<keyword evidence="5" id="KW-0479">Metal-binding</keyword>
<dbReference type="PROSITE" id="PS51296">
    <property type="entry name" value="RIESKE"/>
    <property type="match status" value="1"/>
</dbReference>
<dbReference type="Proteomes" id="UP001497512">
    <property type="component" value="Chromosome 7"/>
</dbReference>
<keyword evidence="2" id="KW-0150">Chloroplast</keyword>
<evidence type="ECO:0000313" key="12">
    <source>
        <dbReference type="Proteomes" id="UP001497512"/>
    </source>
</evidence>
<evidence type="ECO:0000256" key="5">
    <source>
        <dbReference type="ARBA" id="ARBA00022723"/>
    </source>
</evidence>
<evidence type="ECO:0000256" key="4">
    <source>
        <dbReference type="ARBA" id="ARBA00022714"/>
    </source>
</evidence>
<evidence type="ECO:0000256" key="7">
    <source>
        <dbReference type="ARBA" id="ARBA00023004"/>
    </source>
</evidence>
<evidence type="ECO:0000313" key="11">
    <source>
        <dbReference type="EMBL" id="CAK9232523.1"/>
    </source>
</evidence>
<evidence type="ECO:0000256" key="9">
    <source>
        <dbReference type="SAM" id="Coils"/>
    </source>
</evidence>
<evidence type="ECO:0000256" key="8">
    <source>
        <dbReference type="ARBA" id="ARBA00023014"/>
    </source>
</evidence>
<keyword evidence="6" id="KW-0809">Transit peptide</keyword>
<dbReference type="Pfam" id="PF00355">
    <property type="entry name" value="Rieske"/>
    <property type="match status" value="1"/>
</dbReference>
<protein>
    <recommendedName>
        <fullName evidence="10">Rieske domain-containing protein</fullName>
    </recommendedName>
</protein>
<dbReference type="SUPFAM" id="SSF55961">
    <property type="entry name" value="Bet v1-like"/>
    <property type="match status" value="1"/>
</dbReference>
<gene>
    <name evidence="11" type="ORF">CSSPTR1EN2_LOCUS21300</name>
</gene>
<name>A0ABP0UYY5_9BRYO</name>
<keyword evidence="3" id="KW-0934">Plastid</keyword>
<accession>A0ABP0UYY5</accession>
<dbReference type="SUPFAM" id="SSF50022">
    <property type="entry name" value="ISP domain"/>
    <property type="match status" value="1"/>
</dbReference>
<evidence type="ECO:0000259" key="10">
    <source>
        <dbReference type="PROSITE" id="PS51296"/>
    </source>
</evidence>
<sequence length="635" mass="69346">MASPLPLCLSARASSSNSPSSSSSSSCFSSVAPAFGRSSGEPFVQSNQIGTCVSNCVLNSRLACRRSAVHIAGGKEAAALAAAAGVSSSKHYYCGESRVIGRAFSGNCSGSRGVSSSGSLVVQCIGHSGTTNTGGRKWKDVLKEAGHSEDPCVYLAAKNGGGGGGAYDLNLAWELFRQDVLYLDWKARHDVSAILAAHDKVVEVLNPLARDQKTVDTMRADLSSLQEKLSKAHSQVHLSEGRVVHTLQKLAEMVMVVNDKLLEQKKTDWPISAANIVTPDQGVSTRSDEHSQLSGSTAGFSRRKLLDVSGPVGPYPAKFKDFWYPVAFSDDIDSSTMVPFESFEESWVIFRGKDGHPGCVRDACAHRSCPLSLGKVEDGRIQCPYHGWEYGNTGKCEKMPSTRQVNATLQTLPCIEQDGMVWIWPGSSIPAATLPALLPPANYTIHAQIVLELPVEHGLLVENLLDLAHAPFTHTTTFARGWTVPSFVKFRTPMAKLRGTWDPYPIAMEFQPPCMVLSTIGLEKPGKLDGTDVELCPRHLHQLHVCIPSSPGKTRLLYRMALDFAPFLKHVPFIQYLWQHLANQVLGEDLRLVEGQQDRMRRGANVWNLPVAYDKLGVRYRQWRKGIEAADEQIP</sequence>
<keyword evidence="4" id="KW-0001">2Fe-2S</keyword>
<evidence type="ECO:0000256" key="3">
    <source>
        <dbReference type="ARBA" id="ARBA00022640"/>
    </source>
</evidence>
<dbReference type="InterPro" id="IPR013626">
    <property type="entry name" value="PaO"/>
</dbReference>
<dbReference type="InterPro" id="IPR050584">
    <property type="entry name" value="Cholesterol_7-desaturase"/>
</dbReference>
<dbReference type="Gene3D" id="2.102.10.10">
    <property type="entry name" value="Rieske [2Fe-2S] iron-sulphur domain"/>
    <property type="match status" value="1"/>
</dbReference>
<evidence type="ECO:0000256" key="6">
    <source>
        <dbReference type="ARBA" id="ARBA00022946"/>
    </source>
</evidence>